<dbReference type="PANTHER" id="PTHR12911">
    <property type="entry name" value="SAD1/UNC-84-LIKE PROTEIN-RELATED"/>
    <property type="match status" value="1"/>
</dbReference>
<keyword evidence="9" id="KW-1185">Reference proteome</keyword>
<dbReference type="PANTHER" id="PTHR12911:SF8">
    <property type="entry name" value="KLAROID PROTEIN-RELATED"/>
    <property type="match status" value="1"/>
</dbReference>
<dbReference type="Gene3D" id="2.60.120.260">
    <property type="entry name" value="Galactose-binding domain-like"/>
    <property type="match status" value="1"/>
</dbReference>
<dbReference type="Pfam" id="PF07738">
    <property type="entry name" value="Sad1_UNC"/>
    <property type="match status" value="1"/>
</dbReference>
<protein>
    <recommendedName>
        <fullName evidence="7">SUN domain-containing protein</fullName>
    </recommendedName>
</protein>
<proteinExistence type="predicted"/>
<accession>A0AAV7F2V3</accession>
<gene>
    <name evidence="8" type="ORF">H6P81_007893</name>
</gene>
<comment type="caution">
    <text evidence="8">The sequence shown here is derived from an EMBL/GenBank/DDBJ whole genome shotgun (WGS) entry which is preliminary data.</text>
</comment>
<evidence type="ECO:0000256" key="5">
    <source>
        <dbReference type="SAM" id="MobiDB-lite"/>
    </source>
</evidence>
<feature type="transmembrane region" description="Helical" evidence="6">
    <location>
        <begin position="196"/>
        <end position="217"/>
    </location>
</feature>
<evidence type="ECO:0000256" key="3">
    <source>
        <dbReference type="ARBA" id="ARBA00022989"/>
    </source>
</evidence>
<dbReference type="GO" id="GO:0016020">
    <property type="term" value="C:membrane"/>
    <property type="evidence" value="ECO:0007669"/>
    <property type="project" value="UniProtKB-SubCell"/>
</dbReference>
<evidence type="ECO:0000313" key="8">
    <source>
        <dbReference type="EMBL" id="KAG9454989.1"/>
    </source>
</evidence>
<evidence type="ECO:0000256" key="4">
    <source>
        <dbReference type="ARBA" id="ARBA00023136"/>
    </source>
</evidence>
<dbReference type="PROSITE" id="PS51469">
    <property type="entry name" value="SUN"/>
    <property type="match status" value="1"/>
</dbReference>
<comment type="subcellular location">
    <subcellularLocation>
        <location evidence="1">Membrane</location>
    </subcellularLocation>
</comment>
<keyword evidence="4 6" id="KW-0472">Membrane</keyword>
<name>A0AAV7F2V3_ARIFI</name>
<evidence type="ECO:0000256" key="2">
    <source>
        <dbReference type="ARBA" id="ARBA00022692"/>
    </source>
</evidence>
<dbReference type="EMBL" id="JAINDJ010000003">
    <property type="protein sequence ID" value="KAG9454989.1"/>
    <property type="molecule type" value="Genomic_DNA"/>
</dbReference>
<organism evidence="8 9">
    <name type="scientific">Aristolochia fimbriata</name>
    <name type="common">White veined hardy Dutchman's pipe vine</name>
    <dbReference type="NCBI Taxonomy" id="158543"/>
    <lineage>
        <taxon>Eukaryota</taxon>
        <taxon>Viridiplantae</taxon>
        <taxon>Streptophyta</taxon>
        <taxon>Embryophyta</taxon>
        <taxon>Tracheophyta</taxon>
        <taxon>Spermatophyta</taxon>
        <taxon>Magnoliopsida</taxon>
        <taxon>Magnoliidae</taxon>
        <taxon>Piperales</taxon>
        <taxon>Aristolochiaceae</taxon>
        <taxon>Aristolochia</taxon>
    </lineage>
</organism>
<dbReference type="AlphaFoldDB" id="A0AAV7F2V3"/>
<sequence length="554" mass="62248">MIPTGVRSNDKPTQCPCNNLDNKGCIRAWGGFSRAEYPSIGKFCALRAQADLHITRTQGYRFREGVWRFWKGCSSGVCPFLVTWRSDTFCVEYPYKMMSTPNTAVADSHSLDSNWKTNTRRRAVVREKTLNVELVSEGLSGAGDDKVVSGRDLSHSIRGETIIERPKDLPQVRKNLSHSPNSLRRSKHTSKPEKPMWKTVLSVLVKNILLLLVLYGLGRIIFRILEKSESGHVVSVGVLDFESRMSEVESFLKTTAKMMQVQVEAVDRKFEGEIGNLRKELTKTHNEKIMMLENEFKKLGAKAGDLERSLTEIRNKGFFSKEEFDNFIGELRKNKKLDGTDSEFSLDDIKSYAREVIEKEIERHAADGLGWVDYALASGGAKVVRHSESFFHGRVGSWFSVGKPRTLIHEAAKKMLEPSFGEPGQCFALKGSSGFVEIRLRTAIIPEAVTLEHVAKSVAYDRSSAPKECRVSAWHRGNEDDASAKKFALASFTYDLEKSNAQTFKTELASSTPVNMIRLDFASNHGSPSHTCIYRFRVHGHEPKSVVSLPTQTE</sequence>
<dbReference type="InterPro" id="IPR045119">
    <property type="entry name" value="SUN1-5"/>
</dbReference>
<reference evidence="8 9" key="1">
    <citation type="submission" date="2021-07" db="EMBL/GenBank/DDBJ databases">
        <title>The Aristolochia fimbriata genome: insights into angiosperm evolution, floral development and chemical biosynthesis.</title>
        <authorList>
            <person name="Jiao Y."/>
        </authorList>
    </citation>
    <scope>NUCLEOTIDE SEQUENCE [LARGE SCALE GENOMIC DNA]</scope>
    <source>
        <strain evidence="8">IBCAS-2021</strain>
        <tissue evidence="8">Leaf</tissue>
    </source>
</reference>
<dbReference type="Proteomes" id="UP000825729">
    <property type="component" value="Unassembled WGS sequence"/>
</dbReference>
<evidence type="ECO:0000313" key="9">
    <source>
        <dbReference type="Proteomes" id="UP000825729"/>
    </source>
</evidence>
<dbReference type="InterPro" id="IPR012919">
    <property type="entry name" value="SUN_dom"/>
</dbReference>
<evidence type="ECO:0000256" key="6">
    <source>
        <dbReference type="SAM" id="Phobius"/>
    </source>
</evidence>
<feature type="region of interest" description="Disordered" evidence="5">
    <location>
        <begin position="169"/>
        <end position="191"/>
    </location>
</feature>
<evidence type="ECO:0000259" key="7">
    <source>
        <dbReference type="PROSITE" id="PS51469"/>
    </source>
</evidence>
<keyword evidence="3 6" id="KW-1133">Transmembrane helix</keyword>
<dbReference type="GO" id="GO:0005635">
    <property type="term" value="C:nuclear envelope"/>
    <property type="evidence" value="ECO:0007669"/>
    <property type="project" value="UniProtKB-ARBA"/>
</dbReference>
<evidence type="ECO:0000256" key="1">
    <source>
        <dbReference type="ARBA" id="ARBA00004370"/>
    </source>
</evidence>
<dbReference type="GO" id="GO:0043495">
    <property type="term" value="F:protein-membrane adaptor activity"/>
    <property type="evidence" value="ECO:0007669"/>
    <property type="project" value="TreeGrafter"/>
</dbReference>
<feature type="domain" description="SUN" evidence="7">
    <location>
        <begin position="379"/>
        <end position="543"/>
    </location>
</feature>
<keyword evidence="2 6" id="KW-0812">Transmembrane</keyword>